<dbReference type="InterPro" id="IPR015813">
    <property type="entry name" value="Pyrv/PenolPyrv_kinase-like_dom"/>
</dbReference>
<evidence type="ECO:0000256" key="3">
    <source>
        <dbReference type="ARBA" id="ARBA00023239"/>
    </source>
</evidence>
<dbReference type="SUPFAM" id="SSF51621">
    <property type="entry name" value="Phosphoenolpyruvate/pyruvate domain"/>
    <property type="match status" value="1"/>
</dbReference>
<dbReference type="EMBL" id="GU474942">
    <property type="protein sequence ID" value="ADI20483.1"/>
    <property type="molecule type" value="Genomic_DNA"/>
</dbReference>
<keyword evidence="2" id="KW-0479">Metal-binding</keyword>
<evidence type="ECO:0000256" key="2">
    <source>
        <dbReference type="ARBA" id="ARBA00022723"/>
    </source>
</evidence>
<name>E0Y1E2_9PROT</name>
<dbReference type="GO" id="GO:0005737">
    <property type="term" value="C:cytoplasm"/>
    <property type="evidence" value="ECO:0007669"/>
    <property type="project" value="TreeGrafter"/>
</dbReference>
<dbReference type="PANTHER" id="PTHR30502:SF0">
    <property type="entry name" value="PHOSPHOENOLPYRUVATE CARBOXYLASE FAMILY PROTEIN"/>
    <property type="match status" value="1"/>
</dbReference>
<dbReference type="GO" id="GO:0046872">
    <property type="term" value="F:metal ion binding"/>
    <property type="evidence" value="ECO:0007669"/>
    <property type="project" value="UniProtKB-KW"/>
</dbReference>
<accession>E0Y1E2</accession>
<evidence type="ECO:0000256" key="1">
    <source>
        <dbReference type="ARBA" id="ARBA00005568"/>
    </source>
</evidence>
<feature type="domain" description="HpcH/HpaI aldolase/citrate lyase" evidence="4">
    <location>
        <begin position="35"/>
        <end position="246"/>
    </location>
</feature>
<evidence type="ECO:0000313" key="5">
    <source>
        <dbReference type="EMBL" id="ADI20483.1"/>
    </source>
</evidence>
<keyword evidence="3" id="KW-0456">Lyase</keyword>
<dbReference type="GO" id="GO:0016832">
    <property type="term" value="F:aldehyde-lyase activity"/>
    <property type="evidence" value="ECO:0007669"/>
    <property type="project" value="TreeGrafter"/>
</dbReference>
<dbReference type="InterPro" id="IPR005000">
    <property type="entry name" value="Aldolase/citrate-lyase_domain"/>
</dbReference>
<organism evidence="5">
    <name type="scientific">uncultured alpha proteobacterium EB080_L58F04</name>
    <dbReference type="NCBI Taxonomy" id="710798"/>
    <lineage>
        <taxon>Bacteria</taxon>
        <taxon>Pseudomonadati</taxon>
        <taxon>Pseudomonadota</taxon>
        <taxon>Alphaproteobacteria</taxon>
        <taxon>environmental samples</taxon>
    </lineage>
</organism>
<dbReference type="InterPro" id="IPR050251">
    <property type="entry name" value="HpcH-HpaI_aldolase"/>
</dbReference>
<dbReference type="Gene3D" id="3.20.20.60">
    <property type="entry name" value="Phosphoenolpyruvate-binding domains"/>
    <property type="match status" value="1"/>
</dbReference>
<comment type="similarity">
    <text evidence="1">Belongs to the HpcH/HpaI aldolase family.</text>
</comment>
<dbReference type="PANTHER" id="PTHR30502">
    <property type="entry name" value="2-KETO-3-DEOXY-L-RHAMNONATE ALDOLASE"/>
    <property type="match status" value="1"/>
</dbReference>
<sequence>MEKMNNVLAEFICTKKPKFGHYVGEFATPGIGHLLASAGCDFVFFDMEHSGFGFETCKQVIRYFEAAKIPLIARTPTKDYDGIARLCDAGAEGIMAPMISSADEAAKIVSYMKYPPFGKRGVALGAAHDNFNLGTVSVEKRLNEANDRTTFFAMIETSEGLNNVEEIAATPGVDCLWIGHFDLSASLGIPGQFEHPTYLEAVTHICEATKKYNRSLGQLINSIPEGKTVLAKEYDFICYGTDTSIYQRALLEGISALRSAERN</sequence>
<dbReference type="Pfam" id="PF03328">
    <property type="entry name" value="HpcH_HpaI"/>
    <property type="match status" value="1"/>
</dbReference>
<proteinExistence type="inferred from homology"/>
<evidence type="ECO:0000259" key="4">
    <source>
        <dbReference type="Pfam" id="PF03328"/>
    </source>
</evidence>
<dbReference type="InterPro" id="IPR040442">
    <property type="entry name" value="Pyrv_kinase-like_dom_sf"/>
</dbReference>
<protein>
    <submittedName>
        <fullName evidence="5">2,4-dihydroxyhept-2-ene-1,7-dioic acid aldolase</fullName>
    </submittedName>
</protein>
<reference evidence="5" key="1">
    <citation type="journal article" date="2011" name="Environ. Microbiol.">
        <title>Time-series analyses of Monterey Bay coastal microbial picoplankton using a 'genome proxy' microarray.</title>
        <authorList>
            <person name="Rich V.I."/>
            <person name="Pham V.D."/>
            <person name="Eppley J."/>
            <person name="Shi Y."/>
            <person name="DeLong E.F."/>
        </authorList>
    </citation>
    <scope>NUCLEOTIDE SEQUENCE</scope>
</reference>
<dbReference type="AlphaFoldDB" id="E0Y1E2"/>